<sequence length="216" mass="24678">MTHRTVKSLADAAKPEGLFRGQWQHNRTSVLDEYKPYLDERWDEGCTNAWKLWEEIVPLGYRGSYGRVSAYLREKRTSPRPVTAQPPAPRVVTRWTLSRPETLTEIEQLRLKVVLANCPELDALTGHVRSFAHMLTERQGERLPQWLDAVRQDDLPSPHTLAAGIDRDRNAVIAGLTLPWNSGVVEGHVNRIKMLKRQMFGRAGFALLRKRVLLAP</sequence>
<dbReference type="Pfam" id="PF01610">
    <property type="entry name" value="DDE_Tnp_ISL3"/>
    <property type="match status" value="1"/>
</dbReference>
<dbReference type="EMBL" id="BAABKC010000066">
    <property type="protein sequence ID" value="GAA5064832.1"/>
    <property type="molecule type" value="Genomic_DNA"/>
</dbReference>
<keyword evidence="3" id="KW-1185">Reference proteome</keyword>
<name>A0ABP9KX08_9ACTN</name>
<organism evidence="2 3">
    <name type="scientific">Streptomyces similanensis</name>
    <dbReference type="NCBI Taxonomy" id="1274988"/>
    <lineage>
        <taxon>Bacteria</taxon>
        <taxon>Bacillati</taxon>
        <taxon>Actinomycetota</taxon>
        <taxon>Actinomycetes</taxon>
        <taxon>Kitasatosporales</taxon>
        <taxon>Streptomycetaceae</taxon>
        <taxon>Streptomyces</taxon>
    </lineage>
</organism>
<gene>
    <name evidence="2" type="ORF">GCM10023336_45360</name>
</gene>
<dbReference type="PANTHER" id="PTHR33498">
    <property type="entry name" value="TRANSPOSASE FOR INSERTION SEQUENCE ELEMENT IS1557"/>
    <property type="match status" value="1"/>
</dbReference>
<dbReference type="PANTHER" id="PTHR33498:SF1">
    <property type="entry name" value="TRANSPOSASE FOR INSERTION SEQUENCE ELEMENT IS1557"/>
    <property type="match status" value="1"/>
</dbReference>
<evidence type="ECO:0000313" key="2">
    <source>
        <dbReference type="EMBL" id="GAA5064832.1"/>
    </source>
</evidence>
<evidence type="ECO:0000259" key="1">
    <source>
        <dbReference type="Pfam" id="PF01610"/>
    </source>
</evidence>
<dbReference type="InterPro" id="IPR047951">
    <property type="entry name" value="Transpos_ISL3"/>
</dbReference>
<dbReference type="InterPro" id="IPR002560">
    <property type="entry name" value="Transposase_DDE"/>
</dbReference>
<comment type="caution">
    <text evidence="2">The sequence shown here is derived from an EMBL/GenBank/DDBJ whole genome shotgun (WGS) entry which is preliminary data.</text>
</comment>
<feature type="domain" description="Transposase IS204/IS1001/IS1096/IS1165 DDE" evidence="1">
    <location>
        <begin position="95"/>
        <end position="211"/>
    </location>
</feature>
<evidence type="ECO:0000313" key="3">
    <source>
        <dbReference type="Proteomes" id="UP001500124"/>
    </source>
</evidence>
<reference evidence="3" key="1">
    <citation type="journal article" date="2019" name="Int. J. Syst. Evol. Microbiol.">
        <title>The Global Catalogue of Microorganisms (GCM) 10K type strain sequencing project: providing services to taxonomists for standard genome sequencing and annotation.</title>
        <authorList>
            <consortium name="The Broad Institute Genomics Platform"/>
            <consortium name="The Broad Institute Genome Sequencing Center for Infectious Disease"/>
            <person name="Wu L."/>
            <person name="Ma J."/>
        </authorList>
    </citation>
    <scope>NUCLEOTIDE SEQUENCE [LARGE SCALE GENOMIC DNA]</scope>
    <source>
        <strain evidence="3">JCM 18410</strain>
    </source>
</reference>
<dbReference type="RefSeq" id="WP_345669995.1">
    <property type="nucleotide sequence ID" value="NZ_BAABKC010000066.1"/>
</dbReference>
<protein>
    <recommendedName>
        <fullName evidence="1">Transposase IS204/IS1001/IS1096/IS1165 DDE domain-containing protein</fullName>
    </recommendedName>
</protein>
<accession>A0ABP9KX08</accession>
<dbReference type="Proteomes" id="UP001500124">
    <property type="component" value="Unassembled WGS sequence"/>
</dbReference>
<proteinExistence type="predicted"/>